<evidence type="ECO:0000313" key="2">
    <source>
        <dbReference type="Proteomes" id="UP001242811"/>
    </source>
</evidence>
<name>A0ABU0L256_9BACL</name>
<keyword evidence="2" id="KW-1185">Reference proteome</keyword>
<dbReference type="RefSeq" id="WP_152380512.1">
    <property type="nucleotide sequence ID" value="NZ_CP045298.1"/>
</dbReference>
<dbReference type="EMBL" id="JAUSWA010000026">
    <property type="protein sequence ID" value="MDQ0495770.1"/>
    <property type="molecule type" value="Genomic_DNA"/>
</dbReference>
<dbReference type="Proteomes" id="UP001242811">
    <property type="component" value="Unassembled WGS sequence"/>
</dbReference>
<evidence type="ECO:0000313" key="1">
    <source>
        <dbReference type="EMBL" id="MDQ0495770.1"/>
    </source>
</evidence>
<sequence>MMDIKILAELSDTIFGHWNGIQEYREVKMHLKRLLGKKSISNLFEEFKIFMNSLPNEHLKKKPIYTAIFVLALFGQNLDESEQIRKYLKRYELISLLYGGLAVLIKGTKPDFVIHISTGDGPFRNKYQFLRRFEGEFGFWDYIEFFMAAKVIYEEDKEKFRWLIKEDNSQLLLLNLTSYNPEIEIPEEWIIDLMKTQDQLLQNITFYLLTKKLRRYIERLSDGDRYQDTKGEKAARNELYTGIEAELRKIEYALSQVDDRTQVSLLFNYILVEKKWPRRFSTWLLDPKVWLILSKEIRDSKKINTLEEVLCSLEVIKNKVKTSHKPYRKDMLYNATVEVMLNFIGENVGIYEWTEKEKIIFKQICEVLPKSSRTKLKKRLYKESQQLWTCKIDELIRFDIYWRDQAKQKIIMGMLAQL</sequence>
<gene>
    <name evidence="1" type="ORF">QOZ95_003952</name>
</gene>
<reference evidence="1 2" key="1">
    <citation type="submission" date="2023-07" db="EMBL/GenBank/DDBJ databases">
        <title>Genomic Encyclopedia of Type Strains, Phase IV (KMG-IV): sequencing the most valuable type-strain genomes for metagenomic binning, comparative biology and taxonomic classification.</title>
        <authorList>
            <person name="Goeker M."/>
        </authorList>
    </citation>
    <scope>NUCLEOTIDE SEQUENCE [LARGE SCALE GENOMIC DNA]</scope>
    <source>
        <strain evidence="1 2">DSM 14914</strain>
    </source>
</reference>
<accession>A0ABU0L256</accession>
<proteinExistence type="predicted"/>
<organism evidence="1 2">
    <name type="scientific">Paenibacillus brasilensis</name>
    <dbReference type="NCBI Taxonomy" id="128574"/>
    <lineage>
        <taxon>Bacteria</taxon>
        <taxon>Bacillati</taxon>
        <taxon>Bacillota</taxon>
        <taxon>Bacilli</taxon>
        <taxon>Bacillales</taxon>
        <taxon>Paenibacillaceae</taxon>
        <taxon>Paenibacillus</taxon>
    </lineage>
</organism>
<comment type="caution">
    <text evidence="1">The sequence shown here is derived from an EMBL/GenBank/DDBJ whole genome shotgun (WGS) entry which is preliminary data.</text>
</comment>
<protein>
    <submittedName>
        <fullName evidence="1">Uncharacterized protein</fullName>
    </submittedName>
</protein>